<dbReference type="SUPFAM" id="SSF64376">
    <property type="entry name" value="YlxR-like"/>
    <property type="match status" value="1"/>
</dbReference>
<dbReference type="InterPro" id="IPR037465">
    <property type="entry name" value="YlxR"/>
</dbReference>
<keyword evidence="2" id="KW-1185">Reference proteome</keyword>
<dbReference type="InterPro" id="IPR007393">
    <property type="entry name" value="YlxR_dom"/>
</dbReference>
<gene>
    <name evidence="1" type="ORF">CCAX7_43050</name>
</gene>
<dbReference type="AlphaFoldDB" id="A0A402CXM2"/>
<dbReference type="RefSeq" id="WP_119322055.1">
    <property type="nucleotide sequence ID" value="NZ_AP025739.1"/>
</dbReference>
<reference evidence="1 2" key="1">
    <citation type="journal article" date="2019" name="Int. J. Syst. Evol. Microbiol.">
        <title>Capsulimonas corticalis gen. nov., sp. nov., an aerobic capsulated bacterium, of a novel bacterial order, Capsulimonadales ord. nov., of the class Armatimonadia of the phylum Armatimonadetes.</title>
        <authorList>
            <person name="Li J."/>
            <person name="Kudo C."/>
            <person name="Tonouchi A."/>
        </authorList>
    </citation>
    <scope>NUCLEOTIDE SEQUENCE [LARGE SCALE GENOMIC DNA]</scope>
    <source>
        <strain evidence="1 2">AX-7</strain>
    </source>
</reference>
<dbReference type="Proteomes" id="UP000287394">
    <property type="component" value="Chromosome"/>
</dbReference>
<accession>A0A402CXM2</accession>
<dbReference type="EMBL" id="AP025739">
    <property type="protein sequence ID" value="BDI32254.1"/>
    <property type="molecule type" value="Genomic_DNA"/>
</dbReference>
<name>A0A402CXM2_9BACT</name>
<evidence type="ECO:0000313" key="2">
    <source>
        <dbReference type="Proteomes" id="UP000287394"/>
    </source>
</evidence>
<dbReference type="PANTHER" id="PTHR34215">
    <property type="entry name" value="BLL0784 PROTEIN"/>
    <property type="match status" value="1"/>
</dbReference>
<protein>
    <submittedName>
        <fullName evidence="1">Uncharacterized protein</fullName>
    </submittedName>
</protein>
<dbReference type="FunCoup" id="A0A402CXM2">
    <property type="interactions" value="59"/>
</dbReference>
<dbReference type="OrthoDB" id="9813251at2"/>
<evidence type="ECO:0000313" key="1">
    <source>
        <dbReference type="EMBL" id="BDI32254.1"/>
    </source>
</evidence>
<sequence>MKQRHVPLRTCVVCRETSAKRTLLRIVREPGDEGVVRFDGSGKANGRGAYVCASDECIDKAIKQKRFERSLNVKAVSENLAADLKAAAANAHSAGVNA</sequence>
<dbReference type="Pfam" id="PF04296">
    <property type="entry name" value="YlxR"/>
    <property type="match status" value="1"/>
</dbReference>
<organism evidence="1 2">
    <name type="scientific">Capsulimonas corticalis</name>
    <dbReference type="NCBI Taxonomy" id="2219043"/>
    <lineage>
        <taxon>Bacteria</taxon>
        <taxon>Bacillati</taxon>
        <taxon>Armatimonadota</taxon>
        <taxon>Armatimonadia</taxon>
        <taxon>Capsulimonadales</taxon>
        <taxon>Capsulimonadaceae</taxon>
        <taxon>Capsulimonas</taxon>
    </lineage>
</organism>
<dbReference type="InterPro" id="IPR035931">
    <property type="entry name" value="YlxR-like_sf"/>
</dbReference>
<dbReference type="PANTHER" id="PTHR34215:SF1">
    <property type="entry name" value="YLXR DOMAIN-CONTAINING PROTEIN"/>
    <property type="match status" value="1"/>
</dbReference>
<dbReference type="Gene3D" id="3.30.1230.10">
    <property type="entry name" value="YlxR-like"/>
    <property type="match status" value="1"/>
</dbReference>
<proteinExistence type="predicted"/>
<dbReference type="NCBIfam" id="NF047356">
    <property type="entry name" value="RNA_bind_RnpM"/>
    <property type="match status" value="1"/>
</dbReference>
<dbReference type="KEGG" id="ccot:CCAX7_43050"/>